<sequence length="513" mass="53444">MNSGTTDGGQHYRGGHHPGAGGAGPSGTGSGGTARPGGHTGERGTWAEIRGTVHDFWDTRPARPSEGRKIAGVAAALGNRYGVDPVLLRVVFVVGTFYGGAGLLFYLLGWATLPREGHTDRNTPIRLAVLVLITVLFVPAALAAFDMSGMFGLALGVLALYLLHRHFGDRVPARLPYGATGTTTNVAAQPGTRPEEGPYPAGEAGPAVPGERAPGEAETSGTDGYWPVGHGERAPEQPSEAATVETAAASGATAERPVAERSDATAETTSYVPPAPEPPRHPDDRFGQPPHQPPPTGWEPPVAGPPPQGGVPGGRRRPRYSVTLATLGVALLAGGFGITFGLAAVKVWALMLGVIGCGLLVGSFLHRGRWLILFAIPVVLATLLATVIPERPWRDYTDVVATPEHAAELAPEYSGSVGSVVLDLESTRFSRDEEAETDVTLGMGTVRVYLPPETDARITCASELGAVDCLGRERSGRDVRVTENDLGSDGPGGGAVRLNLMAKTGTVEVIRGY</sequence>
<feature type="transmembrane region" description="Helical" evidence="2">
    <location>
        <begin position="148"/>
        <end position="164"/>
    </location>
</feature>
<evidence type="ECO:0000259" key="3">
    <source>
        <dbReference type="Pfam" id="PF04024"/>
    </source>
</evidence>
<feature type="transmembrane region" description="Helical" evidence="2">
    <location>
        <begin position="322"/>
        <end position="341"/>
    </location>
</feature>
<feature type="compositionally biased region" description="Pro residues" evidence="1">
    <location>
        <begin position="290"/>
        <end position="309"/>
    </location>
</feature>
<gene>
    <name evidence="4" type="ORF">SAMN04487905_102137</name>
</gene>
<feature type="region of interest" description="Disordered" evidence="1">
    <location>
        <begin position="1"/>
        <end position="44"/>
    </location>
</feature>
<dbReference type="Proteomes" id="UP000199497">
    <property type="component" value="Unassembled WGS sequence"/>
</dbReference>
<evidence type="ECO:0000256" key="2">
    <source>
        <dbReference type="SAM" id="Phobius"/>
    </source>
</evidence>
<keyword evidence="2" id="KW-0812">Transmembrane</keyword>
<evidence type="ECO:0000256" key="1">
    <source>
        <dbReference type="SAM" id="MobiDB-lite"/>
    </source>
</evidence>
<dbReference type="InterPro" id="IPR007168">
    <property type="entry name" value="Phageshock_PspC_N"/>
</dbReference>
<feature type="compositionally biased region" description="Gly residues" evidence="1">
    <location>
        <begin position="17"/>
        <end position="39"/>
    </location>
</feature>
<dbReference type="RefSeq" id="WP_092597610.1">
    <property type="nucleotide sequence ID" value="NZ_FNJR01000002.1"/>
</dbReference>
<protein>
    <submittedName>
        <fullName evidence="4">Phage shock protein C (PspC) family protein</fullName>
    </submittedName>
</protein>
<accession>A0A1H0Q8Z4</accession>
<reference evidence="5" key="1">
    <citation type="submission" date="2016-10" db="EMBL/GenBank/DDBJ databases">
        <authorList>
            <person name="Varghese N."/>
            <person name="Submissions S."/>
        </authorList>
    </citation>
    <scope>NUCLEOTIDE SEQUENCE [LARGE SCALE GENOMIC DNA]</scope>
    <source>
        <strain evidence="5">DSM 46732</strain>
    </source>
</reference>
<dbReference type="EMBL" id="FNJR01000002">
    <property type="protein sequence ID" value="SDP13863.1"/>
    <property type="molecule type" value="Genomic_DNA"/>
</dbReference>
<organism evidence="4 5">
    <name type="scientific">Actinopolyspora xinjiangensis</name>
    <dbReference type="NCBI Taxonomy" id="405564"/>
    <lineage>
        <taxon>Bacteria</taxon>
        <taxon>Bacillati</taxon>
        <taxon>Actinomycetota</taxon>
        <taxon>Actinomycetes</taxon>
        <taxon>Actinopolysporales</taxon>
        <taxon>Actinopolysporaceae</taxon>
        <taxon>Actinopolyspora</taxon>
    </lineage>
</organism>
<feature type="compositionally biased region" description="Low complexity" evidence="1">
    <location>
        <begin position="240"/>
        <end position="255"/>
    </location>
</feature>
<dbReference type="AlphaFoldDB" id="A0A1H0Q8Z4"/>
<feature type="transmembrane region" description="Helical" evidence="2">
    <location>
        <begin position="125"/>
        <end position="142"/>
    </location>
</feature>
<keyword evidence="5" id="KW-1185">Reference proteome</keyword>
<evidence type="ECO:0000313" key="5">
    <source>
        <dbReference type="Proteomes" id="UP000199497"/>
    </source>
</evidence>
<feature type="domain" description="Phage shock protein PspC N-terminal" evidence="3">
    <location>
        <begin position="60"/>
        <end position="116"/>
    </location>
</feature>
<keyword evidence="2" id="KW-0472">Membrane</keyword>
<evidence type="ECO:0000313" key="4">
    <source>
        <dbReference type="EMBL" id="SDP13863.1"/>
    </source>
</evidence>
<feature type="transmembrane region" description="Helical" evidence="2">
    <location>
        <begin position="86"/>
        <end position="113"/>
    </location>
</feature>
<keyword evidence="2" id="KW-1133">Transmembrane helix</keyword>
<name>A0A1H0Q8Z4_9ACTN</name>
<proteinExistence type="predicted"/>
<dbReference type="STRING" id="405564.SAMN04487905_102137"/>
<dbReference type="Pfam" id="PF04024">
    <property type="entry name" value="PspC"/>
    <property type="match status" value="1"/>
</dbReference>
<feature type="transmembrane region" description="Helical" evidence="2">
    <location>
        <begin position="370"/>
        <end position="388"/>
    </location>
</feature>
<feature type="transmembrane region" description="Helical" evidence="2">
    <location>
        <begin position="347"/>
        <end position="365"/>
    </location>
</feature>
<feature type="region of interest" description="Disordered" evidence="1">
    <location>
        <begin position="178"/>
        <end position="317"/>
    </location>
</feature>